<name>A0A0D2AXW1_9EURO</name>
<feature type="compositionally biased region" description="Polar residues" evidence="1">
    <location>
        <begin position="382"/>
        <end position="418"/>
    </location>
</feature>
<evidence type="ECO:0000313" key="2">
    <source>
        <dbReference type="EMBL" id="KIW30142.1"/>
    </source>
</evidence>
<evidence type="ECO:0000256" key="1">
    <source>
        <dbReference type="SAM" id="MobiDB-lite"/>
    </source>
</evidence>
<feature type="region of interest" description="Disordered" evidence="1">
    <location>
        <begin position="1"/>
        <end position="183"/>
    </location>
</feature>
<feature type="compositionally biased region" description="Polar residues" evidence="1">
    <location>
        <begin position="541"/>
        <end position="557"/>
    </location>
</feature>
<dbReference type="EMBL" id="KN847042">
    <property type="protein sequence ID" value="KIW30142.1"/>
    <property type="molecule type" value="Genomic_DNA"/>
</dbReference>
<organism evidence="2 3">
    <name type="scientific">Cladophialophora immunda</name>
    <dbReference type="NCBI Taxonomy" id="569365"/>
    <lineage>
        <taxon>Eukaryota</taxon>
        <taxon>Fungi</taxon>
        <taxon>Dikarya</taxon>
        <taxon>Ascomycota</taxon>
        <taxon>Pezizomycotina</taxon>
        <taxon>Eurotiomycetes</taxon>
        <taxon>Chaetothyriomycetidae</taxon>
        <taxon>Chaetothyriales</taxon>
        <taxon>Herpotrichiellaceae</taxon>
        <taxon>Cladophialophora</taxon>
    </lineage>
</organism>
<feature type="compositionally biased region" description="Polar residues" evidence="1">
    <location>
        <begin position="122"/>
        <end position="136"/>
    </location>
</feature>
<reference evidence="2 3" key="1">
    <citation type="submission" date="2015-01" db="EMBL/GenBank/DDBJ databases">
        <title>The Genome Sequence of Cladophialophora immunda CBS83496.</title>
        <authorList>
            <consortium name="The Broad Institute Genomics Platform"/>
            <person name="Cuomo C."/>
            <person name="de Hoog S."/>
            <person name="Gorbushina A."/>
            <person name="Stielow B."/>
            <person name="Teixiera M."/>
            <person name="Abouelleil A."/>
            <person name="Chapman S.B."/>
            <person name="Priest M."/>
            <person name="Young S.K."/>
            <person name="Wortman J."/>
            <person name="Nusbaum C."/>
            <person name="Birren B."/>
        </authorList>
    </citation>
    <scope>NUCLEOTIDE SEQUENCE [LARGE SCALE GENOMIC DNA]</scope>
    <source>
        <strain evidence="2 3">CBS 83496</strain>
    </source>
</reference>
<protein>
    <submittedName>
        <fullName evidence="2">Uncharacterized protein</fullName>
    </submittedName>
</protein>
<feature type="compositionally biased region" description="Low complexity" evidence="1">
    <location>
        <begin position="323"/>
        <end position="334"/>
    </location>
</feature>
<feature type="region of interest" description="Disordered" evidence="1">
    <location>
        <begin position="492"/>
        <end position="564"/>
    </location>
</feature>
<keyword evidence="3" id="KW-1185">Reference proteome</keyword>
<dbReference type="GeneID" id="27345105"/>
<dbReference type="PANTHER" id="PTHR38701">
    <property type="entry name" value="CHROMOSOME 8, WHOLE GENOME SHOTGUN SEQUENCE"/>
    <property type="match status" value="1"/>
</dbReference>
<dbReference type="PANTHER" id="PTHR38701:SF1">
    <property type="entry name" value="UP-REGULATED DURING SEPTATION PROTEIN 1 DOMAIN-CONTAINING PROTEIN"/>
    <property type="match status" value="1"/>
</dbReference>
<sequence length="696" mass="75196">MRERDRPQPQSISRSRRSPLPTTMPTDKQTRSNTSKPLTPALSANFRTAKSPLTPRVIGSASSSPNLSSRRDPFVRSKSPPKPDQTTTPLNGNITPRSGARKSRVGTESPLTPAQPRGTGNGQRSRASSGNETSKPTGGAMRGLGLTSPRLAASTGALPKATTSGSTPAVTSHRRLSAAKSMVEGDKDITSKFFHADEVKPIVGSPEPDDGHRFPPPKPGHFFVGSPPLPRENASGKENLDDKFFRANDLTPHVPPRRNVLPHLSTDRLNSPAATHGFRNTPPQSPNKIHKGVPPEPASPRKLQSGPVPSPPGPRTAAERPKSSSGSTATSQSAPNGHRKSISASSISSSVLRKLSNTRAQPPQPLELHPTPLVSPRIHGNSLLSPETLSPRSISLASTNTVPTSVPSETEFSEATKTPSASAPSSDPRPDQVTPGFQSQLDQAANARRERKVLDLEISNSSLLAINKTLERELRKQTGELRRYRRLSRSGRLSLAPTTRTTSEQSNFTLGTVTEFDDEDRQFSDDDDSDLDDLEDEDGSMLSNDSGSMLSPSIQSRQRARDEKRLMQDLSRHQQLLIDFQKLSQSIKRCLTCSEELIKEGNKALDYRVGIGDVKLGGRVLNDDELDEMGLVNGVEEQEARQGLLSPSITKANLDEAQLWGARPPPTIIASDVTAMPSLDELSDILDSVSAQLEEI</sequence>
<dbReference type="OrthoDB" id="2555519at2759"/>
<feature type="compositionally biased region" description="Polar residues" evidence="1">
    <location>
        <begin position="496"/>
        <end position="512"/>
    </location>
</feature>
<dbReference type="HOGENOM" id="CLU_012103_1_0_1"/>
<feature type="compositionally biased region" description="Basic and acidic residues" evidence="1">
    <location>
        <begin position="234"/>
        <end position="246"/>
    </location>
</feature>
<feature type="compositionally biased region" description="Low complexity" evidence="1">
    <location>
        <begin position="8"/>
        <end position="21"/>
    </location>
</feature>
<feature type="region of interest" description="Disordered" evidence="1">
    <location>
        <begin position="200"/>
        <end position="448"/>
    </location>
</feature>
<dbReference type="AlphaFoldDB" id="A0A0D2AXW1"/>
<feature type="compositionally biased region" description="Polar residues" evidence="1">
    <location>
        <begin position="23"/>
        <end position="37"/>
    </location>
</feature>
<dbReference type="RefSeq" id="XP_016250358.1">
    <property type="nucleotide sequence ID" value="XM_016392839.1"/>
</dbReference>
<evidence type="ECO:0000313" key="3">
    <source>
        <dbReference type="Proteomes" id="UP000054466"/>
    </source>
</evidence>
<feature type="compositionally biased region" description="Acidic residues" evidence="1">
    <location>
        <begin position="515"/>
        <end position="539"/>
    </location>
</feature>
<dbReference type="Proteomes" id="UP000054466">
    <property type="component" value="Unassembled WGS sequence"/>
</dbReference>
<dbReference type="STRING" id="569365.A0A0D2AXW1"/>
<proteinExistence type="predicted"/>
<feature type="compositionally biased region" description="Polar residues" evidence="1">
    <location>
        <begin position="84"/>
        <end position="96"/>
    </location>
</feature>
<gene>
    <name evidence="2" type="ORF">PV07_05911</name>
</gene>
<accession>A0A0D2AXW1</accession>
<feature type="compositionally biased region" description="Polar residues" evidence="1">
    <location>
        <begin position="161"/>
        <end position="170"/>
    </location>
</feature>
<dbReference type="VEuPathDB" id="FungiDB:PV07_05911"/>